<evidence type="ECO:0000256" key="2">
    <source>
        <dbReference type="ARBA" id="ARBA00022448"/>
    </source>
</evidence>
<keyword evidence="2" id="KW-0813">Transport</keyword>
<keyword evidence="5 6" id="KW-0472">Membrane</keyword>
<keyword evidence="8" id="KW-1185">Reference proteome</keyword>
<evidence type="ECO:0000256" key="3">
    <source>
        <dbReference type="ARBA" id="ARBA00022692"/>
    </source>
</evidence>
<organism evidence="7 8">
    <name type="scientific">Candida boidinii</name>
    <name type="common">Yeast</name>
    <dbReference type="NCBI Taxonomy" id="5477"/>
    <lineage>
        <taxon>Eukaryota</taxon>
        <taxon>Fungi</taxon>
        <taxon>Dikarya</taxon>
        <taxon>Ascomycota</taxon>
        <taxon>Saccharomycotina</taxon>
        <taxon>Pichiomycetes</taxon>
        <taxon>Pichiales</taxon>
        <taxon>Pichiaceae</taxon>
        <taxon>Ogataea</taxon>
        <taxon>Ogataea/Candida clade</taxon>
    </lineage>
</organism>
<dbReference type="InterPro" id="IPR050360">
    <property type="entry name" value="MFS_Sugar_Transporters"/>
</dbReference>
<name>A0A9W6T7E7_CANBO</name>
<evidence type="ECO:0000256" key="5">
    <source>
        <dbReference type="ARBA" id="ARBA00023136"/>
    </source>
</evidence>
<keyword evidence="4 6" id="KW-1133">Transmembrane helix</keyword>
<comment type="subcellular location">
    <subcellularLocation>
        <location evidence="1">Membrane</location>
        <topology evidence="1">Multi-pass membrane protein</topology>
    </subcellularLocation>
</comment>
<sequence>MITPICFSNIGSFTYIIFAAINLIMVPACIIFYPETAGKSLEDMDKIFEQIDPRTPWDVVKVAAEYVPTYAVEKQVLEFQEKPSTEQSESASVSSGV</sequence>
<evidence type="ECO:0000256" key="4">
    <source>
        <dbReference type="ARBA" id="ARBA00022989"/>
    </source>
</evidence>
<feature type="transmembrane region" description="Helical" evidence="6">
    <location>
        <begin position="12"/>
        <end position="33"/>
    </location>
</feature>
<reference evidence="7" key="1">
    <citation type="submission" date="2023-04" db="EMBL/GenBank/DDBJ databases">
        <title>Candida boidinii NBRC 10035.</title>
        <authorList>
            <person name="Ichikawa N."/>
            <person name="Sato H."/>
            <person name="Tonouchi N."/>
        </authorList>
    </citation>
    <scope>NUCLEOTIDE SEQUENCE</scope>
    <source>
        <strain evidence="7">NBRC 10035</strain>
    </source>
</reference>
<dbReference type="Pfam" id="PF00083">
    <property type="entry name" value="Sugar_tr"/>
    <property type="match status" value="1"/>
</dbReference>
<comment type="caution">
    <text evidence="7">The sequence shown here is derived from an EMBL/GenBank/DDBJ whole genome shotgun (WGS) entry which is preliminary data.</text>
</comment>
<evidence type="ECO:0000313" key="7">
    <source>
        <dbReference type="EMBL" id="GME78199.1"/>
    </source>
</evidence>
<dbReference type="GO" id="GO:0005351">
    <property type="term" value="F:carbohydrate:proton symporter activity"/>
    <property type="evidence" value="ECO:0007669"/>
    <property type="project" value="TreeGrafter"/>
</dbReference>
<dbReference type="EMBL" id="BSXN01002977">
    <property type="protein sequence ID" value="GME78199.1"/>
    <property type="molecule type" value="Genomic_DNA"/>
</dbReference>
<dbReference type="PANTHER" id="PTHR48022">
    <property type="entry name" value="PLASTIDIC GLUCOSE TRANSPORTER 4"/>
    <property type="match status" value="1"/>
</dbReference>
<dbReference type="AlphaFoldDB" id="A0A9W6T7E7"/>
<proteinExistence type="predicted"/>
<keyword evidence="3 6" id="KW-0812">Transmembrane</keyword>
<dbReference type="Proteomes" id="UP001165120">
    <property type="component" value="Unassembled WGS sequence"/>
</dbReference>
<gene>
    <name evidence="7" type="ORF">Cboi02_000574200</name>
</gene>
<dbReference type="PANTHER" id="PTHR48022:SF68">
    <property type="entry name" value="MAJOR FACILITATOR SUPERFAMILY (MFS) PROFILE DOMAIN-CONTAINING PROTEIN-RELATED"/>
    <property type="match status" value="1"/>
</dbReference>
<dbReference type="InterPro" id="IPR036259">
    <property type="entry name" value="MFS_trans_sf"/>
</dbReference>
<accession>A0A9W6T7E7</accession>
<evidence type="ECO:0000256" key="6">
    <source>
        <dbReference type="SAM" id="Phobius"/>
    </source>
</evidence>
<dbReference type="GO" id="GO:0016020">
    <property type="term" value="C:membrane"/>
    <property type="evidence" value="ECO:0007669"/>
    <property type="project" value="UniProtKB-SubCell"/>
</dbReference>
<evidence type="ECO:0000256" key="1">
    <source>
        <dbReference type="ARBA" id="ARBA00004141"/>
    </source>
</evidence>
<dbReference type="Gene3D" id="1.20.1250.20">
    <property type="entry name" value="MFS general substrate transporter like domains"/>
    <property type="match status" value="1"/>
</dbReference>
<dbReference type="InterPro" id="IPR005828">
    <property type="entry name" value="MFS_sugar_transport-like"/>
</dbReference>
<protein>
    <submittedName>
        <fullName evidence="7">Unnamed protein product</fullName>
    </submittedName>
</protein>
<evidence type="ECO:0000313" key="8">
    <source>
        <dbReference type="Proteomes" id="UP001165120"/>
    </source>
</evidence>